<feature type="transmembrane region" description="Helical" evidence="5">
    <location>
        <begin position="294"/>
        <end position="312"/>
    </location>
</feature>
<evidence type="ECO:0000256" key="4">
    <source>
        <dbReference type="ARBA" id="ARBA00023136"/>
    </source>
</evidence>
<feature type="transmembrane region" description="Helical" evidence="5">
    <location>
        <begin position="173"/>
        <end position="195"/>
    </location>
</feature>
<keyword evidence="2 5" id="KW-0812">Transmembrane</keyword>
<dbReference type="Proteomes" id="UP001057702">
    <property type="component" value="Unassembled WGS sequence"/>
</dbReference>
<keyword evidence="8" id="KW-1185">Reference proteome</keyword>
<evidence type="ECO:0000256" key="5">
    <source>
        <dbReference type="SAM" id="Phobius"/>
    </source>
</evidence>
<reference evidence="7" key="1">
    <citation type="submission" date="2022-06" db="EMBL/GenBank/DDBJ databases">
        <title>Draft genome sequence of Streptomyces sp. RB6PN25 isolated from peat swamp forest in Thailand.</title>
        <authorList>
            <person name="Duangmal K."/>
            <person name="Klaysubun C."/>
        </authorList>
    </citation>
    <scope>NUCLEOTIDE SEQUENCE</scope>
    <source>
        <strain evidence="7">RB6PN25</strain>
    </source>
</reference>
<organism evidence="7 8">
    <name type="scientific">Streptomyces humicola</name>
    <dbReference type="NCBI Taxonomy" id="2953240"/>
    <lineage>
        <taxon>Bacteria</taxon>
        <taxon>Bacillati</taxon>
        <taxon>Actinomycetota</taxon>
        <taxon>Actinomycetes</taxon>
        <taxon>Kitasatosporales</taxon>
        <taxon>Streptomycetaceae</taxon>
        <taxon>Streptomyces</taxon>
    </lineage>
</organism>
<evidence type="ECO:0000256" key="2">
    <source>
        <dbReference type="ARBA" id="ARBA00022692"/>
    </source>
</evidence>
<accession>A0ABT1Q2Q3</accession>
<keyword evidence="3 5" id="KW-1133">Transmembrane helix</keyword>
<dbReference type="EMBL" id="JANFNG010000031">
    <property type="protein sequence ID" value="MCQ4084201.1"/>
    <property type="molecule type" value="Genomic_DNA"/>
</dbReference>
<sequence>MNRTAREAVGLIAQRELTMRLRSRAFRITLVLMVLMVVGMNIALHLAHNSGPSIIRIGLLRQDTALSAPLQAADRNVAAVTVPDLASGQSDVRKGTLAAFVRSGPDGLAVTVAKTLDPTLGGALTTVARERALAAQIIRLGGDPVLVARAAGAATVHVTSLQPPAPARDQQRLIFGIVVRLLLYLTFMICGPLIAQGVVEEKSSRVVELLLATVRPWQLMVGKVLGTGALGLLQIVVVGGAGLISARLARTLTLPLSGSLGTLAWSLAWFLAGFALFSLLFAAAGSLVSRQEDLSGVQFPVLAPIIIAWVLGISTLPGHPDSGLVAALSMVPFFAPVLMPMRIALGTAPVWQAFTALGLTLLLAFLMVRLASRIYRNSVLRSGARVTWREALRAA</sequence>
<feature type="transmembrane region" description="Helical" evidence="5">
    <location>
        <begin position="25"/>
        <end position="47"/>
    </location>
</feature>
<proteinExistence type="predicted"/>
<evidence type="ECO:0000313" key="7">
    <source>
        <dbReference type="EMBL" id="MCQ4084201.1"/>
    </source>
</evidence>
<feature type="transmembrane region" description="Helical" evidence="5">
    <location>
        <begin position="267"/>
        <end position="288"/>
    </location>
</feature>
<gene>
    <name evidence="7" type="ORF">NGB36_27410</name>
</gene>
<comment type="caution">
    <text evidence="7">The sequence shown here is derived from an EMBL/GenBank/DDBJ whole genome shotgun (WGS) entry which is preliminary data.</text>
</comment>
<feature type="transmembrane region" description="Helical" evidence="5">
    <location>
        <begin position="351"/>
        <end position="371"/>
    </location>
</feature>
<evidence type="ECO:0000256" key="1">
    <source>
        <dbReference type="ARBA" id="ARBA00004141"/>
    </source>
</evidence>
<dbReference type="InterPro" id="IPR013525">
    <property type="entry name" value="ABC2_TM"/>
</dbReference>
<dbReference type="Pfam" id="PF12698">
    <property type="entry name" value="ABC2_membrane_3"/>
    <property type="match status" value="1"/>
</dbReference>
<keyword evidence="4 5" id="KW-0472">Membrane</keyword>
<dbReference type="PANTHER" id="PTHR43471">
    <property type="entry name" value="ABC TRANSPORTER PERMEASE"/>
    <property type="match status" value="1"/>
</dbReference>
<protein>
    <submittedName>
        <fullName evidence="7">ABC transporter permease</fullName>
    </submittedName>
</protein>
<evidence type="ECO:0000313" key="8">
    <source>
        <dbReference type="Proteomes" id="UP001057702"/>
    </source>
</evidence>
<dbReference type="RefSeq" id="WP_255923245.1">
    <property type="nucleotide sequence ID" value="NZ_JANFNG010000031.1"/>
</dbReference>
<feature type="transmembrane region" description="Helical" evidence="5">
    <location>
        <begin position="324"/>
        <end position="345"/>
    </location>
</feature>
<evidence type="ECO:0000256" key="3">
    <source>
        <dbReference type="ARBA" id="ARBA00022989"/>
    </source>
</evidence>
<comment type="subcellular location">
    <subcellularLocation>
        <location evidence="1">Membrane</location>
        <topology evidence="1">Multi-pass membrane protein</topology>
    </subcellularLocation>
</comment>
<name>A0ABT1Q2Q3_9ACTN</name>
<feature type="transmembrane region" description="Helical" evidence="5">
    <location>
        <begin position="224"/>
        <end position="246"/>
    </location>
</feature>
<feature type="domain" description="ABC-2 type transporter transmembrane" evidence="6">
    <location>
        <begin position="25"/>
        <end position="371"/>
    </location>
</feature>
<evidence type="ECO:0000259" key="6">
    <source>
        <dbReference type="Pfam" id="PF12698"/>
    </source>
</evidence>